<feature type="domain" description="Helicase C-terminal" evidence="5">
    <location>
        <begin position="895"/>
        <end position="1054"/>
    </location>
</feature>
<keyword evidence="2" id="KW-0479">Metal-binding</keyword>
<evidence type="ECO:0000259" key="3">
    <source>
        <dbReference type="PROSITE" id="PS50966"/>
    </source>
</evidence>
<dbReference type="Proteomes" id="UP000246114">
    <property type="component" value="Unassembled WGS sequence"/>
</dbReference>
<name>A0A316M7B0_9CLOT</name>
<dbReference type="PROSITE" id="PS50966">
    <property type="entry name" value="ZF_SWIM"/>
    <property type="match status" value="1"/>
</dbReference>
<dbReference type="InterPro" id="IPR014001">
    <property type="entry name" value="Helicase_ATP-bd"/>
</dbReference>
<protein>
    <submittedName>
        <fullName evidence="6">Helicase</fullName>
    </submittedName>
</protein>
<dbReference type="PROSITE" id="PS51192">
    <property type="entry name" value="HELICASE_ATP_BIND_1"/>
    <property type="match status" value="1"/>
</dbReference>
<keyword evidence="2" id="KW-0862">Zinc</keyword>
<dbReference type="GO" id="GO:0008270">
    <property type="term" value="F:zinc ion binding"/>
    <property type="evidence" value="ECO:0007669"/>
    <property type="project" value="UniProtKB-KW"/>
</dbReference>
<dbReference type="Pfam" id="PF00271">
    <property type="entry name" value="Helicase_C"/>
    <property type="match status" value="1"/>
</dbReference>
<dbReference type="InterPro" id="IPR013663">
    <property type="entry name" value="Helicase_SWF/SNF/SWI_bac"/>
</dbReference>
<evidence type="ECO:0000313" key="7">
    <source>
        <dbReference type="Proteomes" id="UP000246114"/>
    </source>
</evidence>
<dbReference type="EMBL" id="QAMZ01000049">
    <property type="protein sequence ID" value="PWL52403.1"/>
    <property type="molecule type" value="Genomic_DNA"/>
</dbReference>
<keyword evidence="6" id="KW-0347">Helicase</keyword>
<keyword evidence="6" id="KW-0547">Nucleotide-binding</keyword>
<dbReference type="OrthoDB" id="9760715at2"/>
<dbReference type="SMART" id="SM00490">
    <property type="entry name" value="HELICc"/>
    <property type="match status" value="1"/>
</dbReference>
<reference evidence="6 7" key="1">
    <citation type="submission" date="2018-03" db="EMBL/GenBank/DDBJ databases">
        <title>The uncultured portion of the human microbiome is neutrally assembled.</title>
        <authorList>
            <person name="Jeraldo P."/>
            <person name="Boardman L."/>
            <person name="White B.A."/>
            <person name="Nelson H."/>
            <person name="Goldenfeld N."/>
            <person name="Chia N."/>
        </authorList>
    </citation>
    <scope>NUCLEOTIDE SEQUENCE [LARGE SCALE GENOMIC DNA]</scope>
    <source>
        <strain evidence="6">CIM:MAG 903</strain>
    </source>
</reference>
<dbReference type="SMART" id="SM00487">
    <property type="entry name" value="DEXDc"/>
    <property type="match status" value="1"/>
</dbReference>
<accession>A0A316M7B0</accession>
<dbReference type="Pfam" id="PF04434">
    <property type="entry name" value="SWIM"/>
    <property type="match status" value="1"/>
</dbReference>
<dbReference type="Pfam" id="PF08455">
    <property type="entry name" value="SNF2_assoc"/>
    <property type="match status" value="1"/>
</dbReference>
<dbReference type="SUPFAM" id="SSF52540">
    <property type="entry name" value="P-loop containing nucleoside triphosphate hydrolases"/>
    <property type="match status" value="2"/>
</dbReference>
<evidence type="ECO:0000259" key="5">
    <source>
        <dbReference type="PROSITE" id="PS51194"/>
    </source>
</evidence>
<evidence type="ECO:0000256" key="1">
    <source>
        <dbReference type="ARBA" id="ARBA00022801"/>
    </source>
</evidence>
<evidence type="ECO:0000313" key="6">
    <source>
        <dbReference type="EMBL" id="PWL52403.1"/>
    </source>
</evidence>
<gene>
    <name evidence="6" type="ORF">DBY38_10745</name>
</gene>
<dbReference type="AlphaFoldDB" id="A0A316M7B0"/>
<dbReference type="InterPro" id="IPR000330">
    <property type="entry name" value="SNF2_N"/>
</dbReference>
<dbReference type="InterPro" id="IPR007527">
    <property type="entry name" value="Znf_SWIM"/>
</dbReference>
<dbReference type="PANTHER" id="PTHR10799">
    <property type="entry name" value="SNF2/RAD54 HELICASE FAMILY"/>
    <property type="match status" value="1"/>
</dbReference>
<dbReference type="GO" id="GO:0004386">
    <property type="term" value="F:helicase activity"/>
    <property type="evidence" value="ECO:0007669"/>
    <property type="project" value="UniProtKB-KW"/>
</dbReference>
<evidence type="ECO:0000256" key="2">
    <source>
        <dbReference type="PROSITE-ProRule" id="PRU00325"/>
    </source>
</evidence>
<keyword evidence="1" id="KW-0378">Hydrolase</keyword>
<organism evidence="6 7">
    <name type="scientific">Clostridium cadaveris</name>
    <dbReference type="NCBI Taxonomy" id="1529"/>
    <lineage>
        <taxon>Bacteria</taxon>
        <taxon>Bacillati</taxon>
        <taxon>Bacillota</taxon>
        <taxon>Clostridia</taxon>
        <taxon>Eubacteriales</taxon>
        <taxon>Clostridiaceae</taxon>
        <taxon>Clostridium</taxon>
    </lineage>
</organism>
<dbReference type="InterPro" id="IPR049730">
    <property type="entry name" value="SNF2/RAD54-like_C"/>
</dbReference>
<comment type="caution">
    <text evidence="6">The sequence shown here is derived from an EMBL/GenBank/DDBJ whole genome shotgun (WGS) entry which is preliminary data.</text>
</comment>
<dbReference type="GO" id="GO:0005524">
    <property type="term" value="F:ATP binding"/>
    <property type="evidence" value="ECO:0007669"/>
    <property type="project" value="InterPro"/>
</dbReference>
<dbReference type="GO" id="GO:0016787">
    <property type="term" value="F:hydrolase activity"/>
    <property type="evidence" value="ECO:0007669"/>
    <property type="project" value="UniProtKB-KW"/>
</dbReference>
<keyword evidence="6" id="KW-0067">ATP-binding</keyword>
<proteinExistence type="predicted"/>
<sequence>MKVSRKIKKGKIDNYFSPFKYSKAHKLYIEDYIIDLTSRYKDRENVLQGIVASETYGEYLVKIRVDEDDDMTFYSCSCDDFDGKGKPCEHIGACYLKYINEMETGPSELDDLLSLYEDEDKKIQESDILKLDITLGHTSTRVINNFIELKAGVDKLYVVKNFRYFLNAYARKEPTQLGRYILDFAKVSITKEDQRLLDYFLELLDMDNIFLSAQGTAVRLVEDKRIFIMETHFKRVMEILKNKSISLSIPTGDYEDVHVKEEELSINFALKRDGEDLMLTFQGSSIPFPMTSKGDYYFYKDGIWRVKKNKESYLIALFDTMIKNPYGALNIRDDEKDRFASFLMPKVKELGNLNIEESVKKEFIEEPLSAEFYIDKDMDVLLLSLYFYYGDEKINALKKVNKKNTQGILIRDVEKEKNILDIIREYGFEAMDDKFILQEEEIIVDFIIDGINKLKNHGDVYYSEAFKGSKIATTQNVKIRVRLTREDMLALSFDFKDIPRDEIINLIKAFNEGKKYYKLKDNGIVLLQGNTILKMQALNEFQNIDNDYFEKEEIMLPKYLAPYINEKFISEGNFKRDKGFRELINNIKEAKDMDFEIPNAIKAELRDYQIKGFQWMKTLSQCGFGGILADEMGLGKTLQSITFISSLEKGESLIVCPTSLLYNWKEEFEKFAPSLKILVMNGGPNERQENFEKLHDYDVIITSYNILTRDIESYEKINFTAVIVDEGQNMKNPLSQRAKSMKRLNGKNKFVLTGTPIENALTELWSIFDFIMPGYILNRKKFQMKYEIPIVKDGNPKALQELKSRIMPFILRRLKKDVAAELPPKIEKTIKVDMTPEQKDVYVTYVKMFKEEIENIDLNDFNKGKMKIFSALTRLRQVCCHPNSFLMDYDGDSGKFEAFYDILNSSIEEGHKILVFSQFTSVLSIIEKEFRKQHIDYSYLDGSVPSEQRMKLVKEFNSGNKKVFLISLKAGGAGLNLTSADVVIHFDPWWNPAVEDQATDRAHRIGQKNSVEVIKLITKGTIEEKVLMLQEKKKQIIKDVIGEEEIGDKILSSMDFEDLQGLFNFEE</sequence>
<dbReference type="FunFam" id="3.40.50.10810:FF:000054">
    <property type="entry name" value="Helicase, Snf2 family"/>
    <property type="match status" value="1"/>
</dbReference>
<dbReference type="FunFam" id="3.40.50.300:FF:000533">
    <property type="entry name" value="Helicase, Snf2 family"/>
    <property type="match status" value="1"/>
</dbReference>
<dbReference type="InterPro" id="IPR038718">
    <property type="entry name" value="SNF2-like_sf"/>
</dbReference>
<dbReference type="Pfam" id="PF00176">
    <property type="entry name" value="SNF2-rel_dom"/>
    <property type="match status" value="1"/>
</dbReference>
<dbReference type="InterPro" id="IPR001650">
    <property type="entry name" value="Helicase_C-like"/>
</dbReference>
<dbReference type="CDD" id="cd18012">
    <property type="entry name" value="DEXQc_arch_SWI2_SNF2"/>
    <property type="match status" value="1"/>
</dbReference>
<dbReference type="Gene3D" id="3.40.50.10810">
    <property type="entry name" value="Tandem AAA-ATPase domain"/>
    <property type="match status" value="1"/>
</dbReference>
<evidence type="ECO:0000259" key="4">
    <source>
        <dbReference type="PROSITE" id="PS51192"/>
    </source>
</evidence>
<feature type="domain" description="Helicase ATP-binding" evidence="4">
    <location>
        <begin position="617"/>
        <end position="774"/>
    </location>
</feature>
<dbReference type="PROSITE" id="PS51194">
    <property type="entry name" value="HELICASE_CTER"/>
    <property type="match status" value="1"/>
</dbReference>
<dbReference type="CDD" id="cd18793">
    <property type="entry name" value="SF2_C_SNF"/>
    <property type="match status" value="1"/>
</dbReference>
<dbReference type="Gene3D" id="3.40.50.300">
    <property type="entry name" value="P-loop containing nucleotide triphosphate hydrolases"/>
    <property type="match status" value="1"/>
</dbReference>
<dbReference type="InterPro" id="IPR027417">
    <property type="entry name" value="P-loop_NTPase"/>
</dbReference>
<keyword evidence="2" id="KW-0863">Zinc-finger</keyword>
<feature type="domain" description="SWIM-type" evidence="3">
    <location>
        <begin position="61"/>
        <end position="99"/>
    </location>
</feature>